<gene>
    <name evidence="5" type="primary">Necator_chrX.g21638</name>
    <name evidence="5" type="ORF">RB195_021477</name>
</gene>
<evidence type="ECO:0000313" key="5">
    <source>
        <dbReference type="EMBL" id="KAK6759939.1"/>
    </source>
</evidence>
<dbReference type="InterPro" id="IPR006150">
    <property type="entry name" value="Cys_repeat_1"/>
</dbReference>
<feature type="region of interest" description="Disordered" evidence="2">
    <location>
        <begin position="158"/>
        <end position="271"/>
    </location>
</feature>
<sequence>MSRISMLLFFYFYFITTSYSRYFDVCPSRKMSIGACLAGLCPLGSECINNYCCKDRIIATTTESSSTEETEVFGLCKNGQSAIGECISKLCPSGYLCEENLCCDNQTTTTNLPLSETTTYTIRAKTFTTSTQLSEISMTTGSEITTPEQSVEIMEIVDETTKPDENVDNSTTEDEDDEDSADEEGWETTGSFETSTVDGTETETVRNSFRVLKSNESKETTEEEAMTTTTRRIDYEITGEETEVDDIQLTSTTTQKSTSTTKKSDSSGWKTTTAQIHVETTTEEHQICPIGASIGECISDQCPEGHTCFMNACCIITPQINCTDTLKGCLPHLCNKRGYKEFTTTNCAKTCARCHVSELTSLDLVGCRDRRSDCKEWAAEGFCESSLYSIRQKLRFCGQSCKLC</sequence>
<name>A0ABR1EB69_NECAM</name>
<evidence type="ECO:0000259" key="4">
    <source>
        <dbReference type="PROSITE" id="PS51670"/>
    </source>
</evidence>
<keyword evidence="6" id="KW-1185">Reference proteome</keyword>
<feature type="compositionally biased region" description="Low complexity" evidence="2">
    <location>
        <begin position="250"/>
        <end position="271"/>
    </location>
</feature>
<evidence type="ECO:0000256" key="1">
    <source>
        <dbReference type="PROSITE-ProRule" id="PRU01005"/>
    </source>
</evidence>
<feature type="signal peptide" evidence="3">
    <location>
        <begin position="1"/>
        <end position="20"/>
    </location>
</feature>
<dbReference type="Gene3D" id="1.10.10.1940">
    <property type="match status" value="1"/>
</dbReference>
<dbReference type="PANTHER" id="PTHR21724">
    <property type="entry name" value="SHKT DOMAIN-CONTAINING PROTEIN"/>
    <property type="match status" value="1"/>
</dbReference>
<feature type="compositionally biased region" description="Acidic residues" evidence="2">
    <location>
        <begin position="171"/>
        <end position="186"/>
    </location>
</feature>
<feature type="domain" description="ShKT" evidence="4">
    <location>
        <begin position="367"/>
        <end position="404"/>
    </location>
</feature>
<reference evidence="5 6" key="1">
    <citation type="submission" date="2023-08" db="EMBL/GenBank/DDBJ databases">
        <title>A Necator americanus chromosomal reference genome.</title>
        <authorList>
            <person name="Ilik V."/>
            <person name="Petrzelkova K.J."/>
            <person name="Pardy F."/>
            <person name="Fuh T."/>
            <person name="Niatou-Singa F.S."/>
            <person name="Gouil Q."/>
            <person name="Baker L."/>
            <person name="Ritchie M.E."/>
            <person name="Jex A.R."/>
            <person name="Gazzola D."/>
            <person name="Li H."/>
            <person name="Toshio Fujiwara R."/>
            <person name="Zhan B."/>
            <person name="Aroian R.V."/>
            <person name="Pafco B."/>
            <person name="Schwarz E.M."/>
        </authorList>
    </citation>
    <scope>NUCLEOTIDE SEQUENCE [LARGE SCALE GENOMIC DNA]</scope>
    <source>
        <strain evidence="5 6">Aroian</strain>
        <tissue evidence="5">Whole animal</tissue>
    </source>
</reference>
<dbReference type="SMART" id="SM00254">
    <property type="entry name" value="ShKT"/>
    <property type="match status" value="2"/>
</dbReference>
<dbReference type="PROSITE" id="PS51670">
    <property type="entry name" value="SHKT"/>
    <property type="match status" value="1"/>
</dbReference>
<protein>
    <recommendedName>
        <fullName evidence="4">ShKT domain-containing protein</fullName>
    </recommendedName>
</protein>
<dbReference type="PANTHER" id="PTHR21724:SF94">
    <property type="entry name" value="SHKT DOMAIN-CONTAINING PROTEIN"/>
    <property type="match status" value="1"/>
</dbReference>
<evidence type="ECO:0000313" key="6">
    <source>
        <dbReference type="Proteomes" id="UP001303046"/>
    </source>
</evidence>
<keyword evidence="3" id="KW-0732">Signal</keyword>
<comment type="caution">
    <text evidence="1">Lacks conserved residue(s) required for the propagation of feature annotation.</text>
</comment>
<dbReference type="Pfam" id="PF01549">
    <property type="entry name" value="ShK"/>
    <property type="match status" value="2"/>
</dbReference>
<feature type="chain" id="PRO_5047207015" description="ShKT domain-containing protein" evidence="3">
    <location>
        <begin position="21"/>
        <end position="404"/>
    </location>
</feature>
<proteinExistence type="predicted"/>
<dbReference type="InterPro" id="IPR003582">
    <property type="entry name" value="ShKT_dom"/>
</dbReference>
<evidence type="ECO:0000256" key="2">
    <source>
        <dbReference type="SAM" id="MobiDB-lite"/>
    </source>
</evidence>
<feature type="compositionally biased region" description="Polar residues" evidence="2">
    <location>
        <begin position="188"/>
        <end position="199"/>
    </location>
</feature>
<accession>A0ABR1EB69</accession>
<dbReference type="SMART" id="SM00289">
    <property type="entry name" value="WR1"/>
    <property type="match status" value="3"/>
</dbReference>
<evidence type="ECO:0000256" key="3">
    <source>
        <dbReference type="SAM" id="SignalP"/>
    </source>
</evidence>
<organism evidence="5 6">
    <name type="scientific">Necator americanus</name>
    <name type="common">Human hookworm</name>
    <dbReference type="NCBI Taxonomy" id="51031"/>
    <lineage>
        <taxon>Eukaryota</taxon>
        <taxon>Metazoa</taxon>
        <taxon>Ecdysozoa</taxon>
        <taxon>Nematoda</taxon>
        <taxon>Chromadorea</taxon>
        <taxon>Rhabditida</taxon>
        <taxon>Rhabditina</taxon>
        <taxon>Rhabditomorpha</taxon>
        <taxon>Strongyloidea</taxon>
        <taxon>Ancylostomatidae</taxon>
        <taxon>Bunostominae</taxon>
        <taxon>Necator</taxon>
    </lineage>
</organism>
<dbReference type="EMBL" id="JAVFWL010000006">
    <property type="protein sequence ID" value="KAK6759939.1"/>
    <property type="molecule type" value="Genomic_DNA"/>
</dbReference>
<comment type="caution">
    <text evidence="5">The sequence shown here is derived from an EMBL/GenBank/DDBJ whole genome shotgun (WGS) entry which is preliminary data.</text>
</comment>
<feature type="compositionally biased region" description="Acidic residues" evidence="2">
    <location>
        <begin position="237"/>
        <end position="246"/>
    </location>
</feature>
<dbReference type="Proteomes" id="UP001303046">
    <property type="component" value="Unassembled WGS sequence"/>
</dbReference>